<reference evidence="9 10" key="1">
    <citation type="submission" date="2018-06" db="EMBL/GenBank/DDBJ databases">
        <title>The draft genome sequence of Crocinitomix sp. SM1701.</title>
        <authorList>
            <person name="Zhang X."/>
        </authorList>
    </citation>
    <scope>NUCLEOTIDE SEQUENCE [LARGE SCALE GENOMIC DNA]</scope>
    <source>
        <strain evidence="9 10">SM1701</strain>
    </source>
</reference>
<evidence type="ECO:0000256" key="6">
    <source>
        <dbReference type="ARBA" id="ARBA00032370"/>
    </source>
</evidence>
<keyword evidence="3" id="KW-0133">Cell shape</keyword>
<feature type="transmembrane region" description="Helical" evidence="8">
    <location>
        <begin position="220"/>
        <end position="237"/>
    </location>
</feature>
<feature type="transmembrane region" description="Helical" evidence="8">
    <location>
        <begin position="249"/>
        <end position="267"/>
    </location>
</feature>
<dbReference type="GO" id="GO:0015648">
    <property type="term" value="F:lipid-linked peptidoglycan transporter activity"/>
    <property type="evidence" value="ECO:0007669"/>
    <property type="project" value="TreeGrafter"/>
</dbReference>
<keyword evidence="5 8" id="KW-0472">Membrane</keyword>
<evidence type="ECO:0000313" key="10">
    <source>
        <dbReference type="Proteomes" id="UP000249248"/>
    </source>
</evidence>
<comment type="subcellular location">
    <subcellularLocation>
        <location evidence="1">Membrane</location>
        <topology evidence="1">Multi-pass membrane protein</topology>
    </subcellularLocation>
</comment>
<dbReference type="GO" id="GO:0005886">
    <property type="term" value="C:plasma membrane"/>
    <property type="evidence" value="ECO:0007669"/>
    <property type="project" value="TreeGrafter"/>
</dbReference>
<keyword evidence="4 8" id="KW-1133">Transmembrane helix</keyword>
<evidence type="ECO:0000313" key="9">
    <source>
        <dbReference type="EMBL" id="PZE18937.1"/>
    </source>
</evidence>
<protein>
    <recommendedName>
        <fullName evidence="7">Cell wall polymerase</fullName>
    </recommendedName>
    <alternativeName>
        <fullName evidence="6">Peptidoglycan polymerase</fullName>
    </alternativeName>
</protein>
<dbReference type="Proteomes" id="UP000249248">
    <property type="component" value="Unassembled WGS sequence"/>
</dbReference>
<dbReference type="NCBIfam" id="NF037961">
    <property type="entry name" value="RodA_shape"/>
    <property type="match status" value="1"/>
</dbReference>
<keyword evidence="10" id="KW-1185">Reference proteome</keyword>
<evidence type="ECO:0000256" key="7">
    <source>
        <dbReference type="ARBA" id="ARBA00033270"/>
    </source>
</evidence>
<feature type="transmembrane region" description="Helical" evidence="8">
    <location>
        <begin position="347"/>
        <end position="367"/>
    </location>
</feature>
<gene>
    <name evidence="9" type="ORF">DNU06_03660</name>
</gene>
<dbReference type="GO" id="GO:0032153">
    <property type="term" value="C:cell division site"/>
    <property type="evidence" value="ECO:0007669"/>
    <property type="project" value="TreeGrafter"/>
</dbReference>
<name>A0A2W1N3M7_9FLAO</name>
<proteinExistence type="predicted"/>
<dbReference type="GO" id="GO:0051301">
    <property type="term" value="P:cell division"/>
    <property type="evidence" value="ECO:0007669"/>
    <property type="project" value="InterPro"/>
</dbReference>
<sequence>MRRKYAILGDVDWVLIGLYLILVSLGLSNIYAAVYDVEHPMIFSLSTEYGKQFMWIGISLFFGLSILLLDGSFIKKNAYWVYGFTMLLLLLVLFTSPINGARSWFGIGSVGIQPSEFAKIGISLALAKYIAEMGSQFKEFKSKFRIGLILGIPSILVLLQPDAGTFIIFVSFVLVLYREGLSGNIILFGIVAVIVAVITLIVADNTFFIPFTKIKVTGKFGIFLFITLLGLVSIFMVKNYVIPRNRKSLYRVIIGGFLISIVFVNFVEVGYTNILQSHQKERIDLLLGKIVDPDGKGYNINRSKAAIGSGGFMGNGFMQAKLANANQRHVPMQSTDFIFCTWSEERGFLGASLLIGLYIGLMMKIITVAERQRSRFTRIYAYCVLGIFFFHMLINIGMAIGLAPVIGIPLPFFSYGGSSMMSFTVLLFTLIKLDAERKNVLQ</sequence>
<dbReference type="InterPro" id="IPR001182">
    <property type="entry name" value="FtsW/RodA"/>
</dbReference>
<dbReference type="PROSITE" id="PS00428">
    <property type="entry name" value="FTSW_RODA_SPOVE"/>
    <property type="match status" value="1"/>
</dbReference>
<organism evidence="9 10">
    <name type="scientific">Putridiphycobacter roseus</name>
    <dbReference type="NCBI Taxonomy" id="2219161"/>
    <lineage>
        <taxon>Bacteria</taxon>
        <taxon>Pseudomonadati</taxon>
        <taxon>Bacteroidota</taxon>
        <taxon>Flavobacteriia</taxon>
        <taxon>Flavobacteriales</taxon>
        <taxon>Crocinitomicaceae</taxon>
        <taxon>Putridiphycobacter</taxon>
    </lineage>
</organism>
<dbReference type="Pfam" id="PF01098">
    <property type="entry name" value="FTSW_RODA_SPOVE"/>
    <property type="match status" value="2"/>
</dbReference>
<evidence type="ECO:0000256" key="5">
    <source>
        <dbReference type="ARBA" id="ARBA00023136"/>
    </source>
</evidence>
<feature type="transmembrane region" description="Helical" evidence="8">
    <location>
        <begin position="12"/>
        <end position="33"/>
    </location>
</feature>
<feature type="transmembrane region" description="Helical" evidence="8">
    <location>
        <begin position="53"/>
        <end position="72"/>
    </location>
</feature>
<dbReference type="EMBL" id="QKSB01000001">
    <property type="protein sequence ID" value="PZE18937.1"/>
    <property type="molecule type" value="Genomic_DNA"/>
</dbReference>
<evidence type="ECO:0000256" key="4">
    <source>
        <dbReference type="ARBA" id="ARBA00022989"/>
    </source>
</evidence>
<evidence type="ECO:0000256" key="3">
    <source>
        <dbReference type="ARBA" id="ARBA00022960"/>
    </source>
</evidence>
<dbReference type="RefSeq" id="WP_111061838.1">
    <property type="nucleotide sequence ID" value="NZ_JBHUCU010000007.1"/>
</dbReference>
<accession>A0A2W1N3M7</accession>
<evidence type="ECO:0000256" key="1">
    <source>
        <dbReference type="ARBA" id="ARBA00004141"/>
    </source>
</evidence>
<feature type="transmembrane region" description="Helical" evidence="8">
    <location>
        <begin position="79"/>
        <end position="98"/>
    </location>
</feature>
<evidence type="ECO:0000256" key="2">
    <source>
        <dbReference type="ARBA" id="ARBA00022692"/>
    </source>
</evidence>
<comment type="caution">
    <text evidence="9">The sequence shown here is derived from an EMBL/GenBank/DDBJ whole genome shotgun (WGS) entry which is preliminary data.</text>
</comment>
<feature type="transmembrane region" description="Helical" evidence="8">
    <location>
        <begin position="184"/>
        <end position="208"/>
    </location>
</feature>
<keyword evidence="2 8" id="KW-0812">Transmembrane</keyword>
<dbReference type="GO" id="GO:0008360">
    <property type="term" value="P:regulation of cell shape"/>
    <property type="evidence" value="ECO:0007669"/>
    <property type="project" value="UniProtKB-KW"/>
</dbReference>
<dbReference type="OrthoDB" id="9768187at2"/>
<feature type="transmembrane region" description="Helical" evidence="8">
    <location>
        <begin position="379"/>
        <end position="406"/>
    </location>
</feature>
<feature type="transmembrane region" description="Helical" evidence="8">
    <location>
        <begin position="146"/>
        <end position="177"/>
    </location>
</feature>
<dbReference type="InterPro" id="IPR018365">
    <property type="entry name" value="Cell_cycle_FtsW-rel_CS"/>
</dbReference>
<feature type="transmembrane region" description="Helical" evidence="8">
    <location>
        <begin position="412"/>
        <end position="431"/>
    </location>
</feature>
<dbReference type="PANTHER" id="PTHR30474:SF1">
    <property type="entry name" value="PEPTIDOGLYCAN GLYCOSYLTRANSFERASE MRDB"/>
    <property type="match status" value="1"/>
</dbReference>
<dbReference type="AlphaFoldDB" id="A0A2W1N3M7"/>
<evidence type="ECO:0000256" key="8">
    <source>
        <dbReference type="SAM" id="Phobius"/>
    </source>
</evidence>
<dbReference type="PANTHER" id="PTHR30474">
    <property type="entry name" value="CELL CYCLE PROTEIN"/>
    <property type="match status" value="1"/>
</dbReference>